<evidence type="ECO:0000313" key="3">
    <source>
        <dbReference type="Proteomes" id="UP000001064"/>
    </source>
</evidence>
<keyword evidence="3" id="KW-1185">Reference proteome</keyword>
<dbReference type="RefSeq" id="XP_003286885.1">
    <property type="nucleotide sequence ID" value="XM_003286837.1"/>
</dbReference>
<dbReference type="VEuPathDB" id="AmoebaDB:DICPUDRAFT_150906"/>
<gene>
    <name evidence="2" type="ORF">DICPUDRAFT_150906</name>
</gene>
<dbReference type="Proteomes" id="UP000001064">
    <property type="component" value="Unassembled WGS sequence"/>
</dbReference>
<sequence>MSTNNNQNDGDSNMDTNDCIGPSQNNQHYTQNPFSPPKNQNYKNENNHPNSSYKSNTSFQNFILKNIIKNNEPILFFEPPTTPHHNITTLIQNYTSASKVNQTKDKIIATFTNYLSRNIFLKNHSEQNIIKINIEKEILELKFTIPEPFGLQPNNISLYIDFDAILSQSLFKKINTTTFKLITTINNIQTDKFDQSVIINHLSLKFNSCLERSLFLFHNNCQINTSSSDLPYYKSITIPKKEFQLSYGVSTPQHNNMDLILPLFNKITTIIPNSNCDRFFTKNNNHYFTLRSTYLNLGPSLKNLKQNTINLEECTIKIESIIYTIDQHVLLNKFSIYNKTIDPRKHIKLDLWLSHVGTIKLNDEIISLISSDPATNIKPTIIPITLLTTNEINKLFEKECSPLLKSLINQIQSQPQSKFRANIICNYTDIEDFLHIVKCSTYTNNKISDLIVEYFNLLKKFNKKSKHDIKDFDIIMQYEQSNNNQNKKRYRTNNNGRE</sequence>
<organism evidence="2 3">
    <name type="scientific">Dictyostelium purpureum</name>
    <name type="common">Slime mold</name>
    <dbReference type="NCBI Taxonomy" id="5786"/>
    <lineage>
        <taxon>Eukaryota</taxon>
        <taxon>Amoebozoa</taxon>
        <taxon>Evosea</taxon>
        <taxon>Eumycetozoa</taxon>
        <taxon>Dictyostelia</taxon>
        <taxon>Dictyosteliales</taxon>
        <taxon>Dictyosteliaceae</taxon>
        <taxon>Dictyostelium</taxon>
    </lineage>
</organism>
<evidence type="ECO:0000256" key="1">
    <source>
        <dbReference type="SAM" id="MobiDB-lite"/>
    </source>
</evidence>
<name>F0ZHJ6_DICPU</name>
<feature type="region of interest" description="Disordered" evidence="1">
    <location>
        <begin position="1"/>
        <end position="55"/>
    </location>
</feature>
<proteinExistence type="predicted"/>
<dbReference type="EMBL" id="GL871022">
    <property type="protein sequence ID" value="EGC36581.1"/>
    <property type="molecule type" value="Genomic_DNA"/>
</dbReference>
<dbReference type="GeneID" id="10500301"/>
<dbReference type="AlphaFoldDB" id="F0ZHJ6"/>
<reference evidence="3" key="1">
    <citation type="journal article" date="2011" name="Genome Biol.">
        <title>Comparative genomics of the social amoebae Dictyostelium discoideum and Dictyostelium purpureum.</title>
        <authorList>
            <consortium name="US DOE Joint Genome Institute (JGI-PGF)"/>
            <person name="Sucgang R."/>
            <person name="Kuo A."/>
            <person name="Tian X."/>
            <person name="Salerno W."/>
            <person name="Parikh A."/>
            <person name="Feasley C.L."/>
            <person name="Dalin E."/>
            <person name="Tu H."/>
            <person name="Huang E."/>
            <person name="Barry K."/>
            <person name="Lindquist E."/>
            <person name="Shapiro H."/>
            <person name="Bruce D."/>
            <person name="Schmutz J."/>
            <person name="Salamov A."/>
            <person name="Fey P."/>
            <person name="Gaudet P."/>
            <person name="Anjard C."/>
            <person name="Babu M.M."/>
            <person name="Basu S."/>
            <person name="Bushmanova Y."/>
            <person name="van der Wel H."/>
            <person name="Katoh-Kurasawa M."/>
            <person name="Dinh C."/>
            <person name="Coutinho P.M."/>
            <person name="Saito T."/>
            <person name="Elias M."/>
            <person name="Schaap P."/>
            <person name="Kay R.R."/>
            <person name="Henrissat B."/>
            <person name="Eichinger L."/>
            <person name="Rivero F."/>
            <person name="Putnam N.H."/>
            <person name="West C.M."/>
            <person name="Loomis W.F."/>
            <person name="Chisholm R.L."/>
            <person name="Shaulsky G."/>
            <person name="Strassmann J.E."/>
            <person name="Queller D.C."/>
            <person name="Kuspa A."/>
            <person name="Grigoriev I.V."/>
        </authorList>
    </citation>
    <scope>NUCLEOTIDE SEQUENCE [LARGE SCALE GENOMIC DNA]</scope>
    <source>
        <strain evidence="3">QSDP1</strain>
    </source>
</reference>
<evidence type="ECO:0000313" key="2">
    <source>
        <dbReference type="EMBL" id="EGC36581.1"/>
    </source>
</evidence>
<protein>
    <submittedName>
        <fullName evidence="2">Uncharacterized protein</fullName>
    </submittedName>
</protein>
<accession>F0ZHJ6</accession>
<dbReference type="KEGG" id="dpp:DICPUDRAFT_150906"/>
<dbReference type="InParanoid" id="F0ZHJ6"/>